<dbReference type="GO" id="GO:0010508">
    <property type="term" value="P:positive regulation of autophagy"/>
    <property type="evidence" value="ECO:0007669"/>
    <property type="project" value="TreeGrafter"/>
</dbReference>
<gene>
    <name evidence="2" type="primary">DEPDC5_0</name>
    <name evidence="2" type="ORF">E2C01_086816</name>
</gene>
<dbReference type="PANTHER" id="PTHR13179">
    <property type="entry name" value="DEP DOMAIN CONTAINING PROTEIN 5"/>
    <property type="match status" value="1"/>
</dbReference>
<comment type="caution">
    <text evidence="2">The sequence shown here is derived from an EMBL/GenBank/DDBJ whole genome shotgun (WGS) entry which is preliminary data.</text>
</comment>
<dbReference type="GO" id="GO:0005765">
    <property type="term" value="C:lysosomal membrane"/>
    <property type="evidence" value="ECO:0007669"/>
    <property type="project" value="TreeGrafter"/>
</dbReference>
<dbReference type="PANTHER" id="PTHR13179:SF8">
    <property type="entry name" value="GATOR COMPLEX PROTEIN DEPDC5"/>
    <property type="match status" value="1"/>
</dbReference>
<dbReference type="AlphaFoldDB" id="A0A5B7JAB3"/>
<name>A0A5B7JAB3_PORTR</name>
<dbReference type="SUPFAM" id="SSF46785">
    <property type="entry name" value="Winged helix' DNA-binding domain"/>
    <property type="match status" value="1"/>
</dbReference>
<dbReference type="Gene3D" id="1.10.10.10">
    <property type="entry name" value="Winged helix-like DNA-binding domain superfamily/Winged helix DNA-binding domain"/>
    <property type="match status" value="1"/>
</dbReference>
<evidence type="ECO:0000313" key="3">
    <source>
        <dbReference type="Proteomes" id="UP000324222"/>
    </source>
</evidence>
<evidence type="ECO:0000313" key="2">
    <source>
        <dbReference type="EMBL" id="MPC91759.1"/>
    </source>
</evidence>
<reference evidence="2 3" key="1">
    <citation type="submission" date="2019-05" db="EMBL/GenBank/DDBJ databases">
        <title>Another draft genome of Portunus trituberculatus and its Hox gene families provides insights of decapod evolution.</title>
        <authorList>
            <person name="Jeong J.-H."/>
            <person name="Song I."/>
            <person name="Kim S."/>
            <person name="Choi T."/>
            <person name="Kim D."/>
            <person name="Ryu S."/>
            <person name="Kim W."/>
        </authorList>
    </citation>
    <scope>NUCLEOTIDE SEQUENCE [LARGE SCALE GENOMIC DNA]</scope>
    <source>
        <tissue evidence="2">Muscle</tissue>
    </source>
</reference>
<dbReference type="InterPro" id="IPR027244">
    <property type="entry name" value="IML1"/>
</dbReference>
<protein>
    <submittedName>
        <fullName evidence="2">DEP domain-containing protein 5</fullName>
    </submittedName>
</protein>
<dbReference type="GO" id="GO:1904262">
    <property type="term" value="P:negative regulation of TORC1 signaling"/>
    <property type="evidence" value="ECO:0007669"/>
    <property type="project" value="TreeGrafter"/>
</dbReference>
<dbReference type="InterPro" id="IPR036390">
    <property type="entry name" value="WH_DNA-bd_sf"/>
</dbReference>
<proteinExistence type="predicted"/>
<dbReference type="GO" id="GO:0035556">
    <property type="term" value="P:intracellular signal transduction"/>
    <property type="evidence" value="ECO:0007669"/>
    <property type="project" value="InterPro"/>
</dbReference>
<dbReference type="InterPro" id="IPR000591">
    <property type="entry name" value="DEP_dom"/>
</dbReference>
<dbReference type="Proteomes" id="UP000324222">
    <property type="component" value="Unassembled WGS sequence"/>
</dbReference>
<dbReference type="EMBL" id="VSRR010088848">
    <property type="protein sequence ID" value="MPC91759.1"/>
    <property type="molecule type" value="Genomic_DNA"/>
</dbReference>
<dbReference type="OrthoDB" id="39497at2759"/>
<dbReference type="PROSITE" id="PS50186">
    <property type="entry name" value="DEP"/>
    <property type="match status" value="1"/>
</dbReference>
<organism evidence="2 3">
    <name type="scientific">Portunus trituberculatus</name>
    <name type="common">Swimming crab</name>
    <name type="synonym">Neptunus trituberculatus</name>
    <dbReference type="NCBI Taxonomy" id="210409"/>
    <lineage>
        <taxon>Eukaryota</taxon>
        <taxon>Metazoa</taxon>
        <taxon>Ecdysozoa</taxon>
        <taxon>Arthropoda</taxon>
        <taxon>Crustacea</taxon>
        <taxon>Multicrustacea</taxon>
        <taxon>Malacostraca</taxon>
        <taxon>Eumalacostraca</taxon>
        <taxon>Eucarida</taxon>
        <taxon>Decapoda</taxon>
        <taxon>Pleocyemata</taxon>
        <taxon>Brachyura</taxon>
        <taxon>Eubrachyura</taxon>
        <taxon>Portunoidea</taxon>
        <taxon>Portunidae</taxon>
        <taxon>Portuninae</taxon>
        <taxon>Portunus</taxon>
    </lineage>
</organism>
<accession>A0A5B7JAB3</accession>
<keyword evidence="3" id="KW-1185">Reference proteome</keyword>
<evidence type="ECO:0000259" key="1">
    <source>
        <dbReference type="PROSITE" id="PS50186"/>
    </source>
</evidence>
<sequence length="91" mass="10050">MKDPVRGVCLLQRQPCLPALTFVAGDATAWVCDHVEGAASETAAVELLQKMVKSELICHASGNKDHPFVHGFFLYFFVTGNKGWWSVTRGR</sequence>
<dbReference type="GO" id="GO:0005096">
    <property type="term" value="F:GTPase activator activity"/>
    <property type="evidence" value="ECO:0007669"/>
    <property type="project" value="InterPro"/>
</dbReference>
<dbReference type="GO" id="GO:0034198">
    <property type="term" value="P:cellular response to amino acid starvation"/>
    <property type="evidence" value="ECO:0007669"/>
    <property type="project" value="TreeGrafter"/>
</dbReference>
<dbReference type="GO" id="GO:1990130">
    <property type="term" value="C:GATOR1 complex"/>
    <property type="evidence" value="ECO:0007669"/>
    <property type="project" value="TreeGrafter"/>
</dbReference>
<dbReference type="SMART" id="SM00049">
    <property type="entry name" value="DEP"/>
    <property type="match status" value="1"/>
</dbReference>
<feature type="domain" description="DEP" evidence="1">
    <location>
        <begin position="21"/>
        <end position="79"/>
    </location>
</feature>
<dbReference type="InterPro" id="IPR036388">
    <property type="entry name" value="WH-like_DNA-bd_sf"/>
</dbReference>